<feature type="transmembrane region" description="Helical" evidence="1">
    <location>
        <begin position="6"/>
        <end position="27"/>
    </location>
</feature>
<proteinExistence type="predicted"/>
<dbReference type="EMBL" id="SNYR01000001">
    <property type="protein sequence ID" value="TDQ66919.1"/>
    <property type="molecule type" value="Genomic_DNA"/>
</dbReference>
<protein>
    <submittedName>
        <fullName evidence="2">Uncharacterized protein DUF1761</fullName>
    </submittedName>
</protein>
<dbReference type="InterPro" id="IPR013879">
    <property type="entry name" value="DUF1761"/>
</dbReference>
<dbReference type="OrthoDB" id="7432713at2"/>
<dbReference type="AlphaFoldDB" id="A0A4R6VSB1"/>
<organism evidence="2 3">
    <name type="scientific">Maritalea mobilis</name>
    <dbReference type="NCBI Taxonomy" id="483324"/>
    <lineage>
        <taxon>Bacteria</taxon>
        <taxon>Pseudomonadati</taxon>
        <taxon>Pseudomonadota</taxon>
        <taxon>Alphaproteobacteria</taxon>
        <taxon>Hyphomicrobiales</taxon>
        <taxon>Devosiaceae</taxon>
        <taxon>Maritalea</taxon>
    </lineage>
</organism>
<keyword evidence="1" id="KW-0472">Membrane</keyword>
<keyword evidence="1" id="KW-1133">Transmembrane helix</keyword>
<evidence type="ECO:0000256" key="1">
    <source>
        <dbReference type="SAM" id="Phobius"/>
    </source>
</evidence>
<gene>
    <name evidence="2" type="ORF">ATL17_0925</name>
</gene>
<accession>A0A4R6VSB1</accession>
<feature type="transmembrane region" description="Helical" evidence="1">
    <location>
        <begin position="110"/>
        <end position="126"/>
    </location>
</feature>
<sequence length="127" mass="14080">MVDLYNVSWLAIIIGTVLGFVLGWLWYSPVLFVKKWAEGIGANMEETGQPPIDAMITQFLGMFLLAWVVALFADSGQYVVILLIVLTFLSLQYANNTFVGKSMYAKMTEAGYIAASTVIMIIVQMVL</sequence>
<dbReference type="Proteomes" id="UP000295391">
    <property type="component" value="Unassembled WGS sequence"/>
</dbReference>
<reference evidence="2 3" key="1">
    <citation type="submission" date="2019-03" db="EMBL/GenBank/DDBJ databases">
        <title>Genomic Encyclopedia of Type Strains, Phase III (KMG-III): the genomes of soil and plant-associated and newly described type strains.</title>
        <authorList>
            <person name="Whitman W."/>
        </authorList>
    </citation>
    <scope>NUCLEOTIDE SEQUENCE [LARGE SCALE GENOMIC DNA]</scope>
    <source>
        <strain evidence="2 3">CGMCC 1.7002</strain>
    </source>
</reference>
<keyword evidence="3" id="KW-1185">Reference proteome</keyword>
<keyword evidence="1" id="KW-0812">Transmembrane</keyword>
<dbReference type="RefSeq" id="WP_133571576.1">
    <property type="nucleotide sequence ID" value="NZ_SNYR01000001.1"/>
</dbReference>
<evidence type="ECO:0000313" key="3">
    <source>
        <dbReference type="Proteomes" id="UP000295391"/>
    </source>
</evidence>
<comment type="caution">
    <text evidence="2">The sequence shown here is derived from an EMBL/GenBank/DDBJ whole genome shotgun (WGS) entry which is preliminary data.</text>
</comment>
<name>A0A4R6VSB1_9HYPH</name>
<evidence type="ECO:0000313" key="2">
    <source>
        <dbReference type="EMBL" id="TDQ66919.1"/>
    </source>
</evidence>
<dbReference type="Pfam" id="PF08570">
    <property type="entry name" value="DUF1761"/>
    <property type="match status" value="1"/>
</dbReference>